<dbReference type="RefSeq" id="WP_200194871.1">
    <property type="nucleotide sequence ID" value="NZ_JAENHM010000051.1"/>
</dbReference>
<comment type="caution">
    <text evidence="1">The sequence shown here is derived from an EMBL/GenBank/DDBJ whole genome shotgun (WGS) entry which is preliminary data.</text>
</comment>
<dbReference type="Proteomes" id="UP000652760">
    <property type="component" value="Unassembled WGS sequence"/>
</dbReference>
<protein>
    <submittedName>
        <fullName evidence="1">DUF2252 family protein</fullName>
    </submittedName>
</protein>
<reference evidence="2" key="1">
    <citation type="submission" date="2021-01" db="EMBL/GenBank/DDBJ databases">
        <title>Genome public.</title>
        <authorList>
            <person name="Liu C."/>
            <person name="Sun Q."/>
        </authorList>
    </citation>
    <scope>NUCLEOTIDE SEQUENCE [LARGE SCALE GENOMIC DNA]</scope>
    <source>
        <strain evidence="2">YIM B02556</strain>
    </source>
</reference>
<dbReference type="Pfam" id="PF10009">
    <property type="entry name" value="DUF2252"/>
    <property type="match status" value="1"/>
</dbReference>
<sequence>MSRSDLTTSIDRYEAELGRQFGAALRRDDLDLKHEKMRRNAFLFLRATCWRWAECAAALCPDLMAAPVAASVGDAHAGNFGLWRDAQFRLVWGINDYDEAARLPYALDLVRLCASILVADDAQDAGDVAGIALDSYATALRTPQPVVLEGGTGWLRDLFEAKNDDRVEFWNKLRDAPPAPVEPPEFEALLLAALPDELSDRKIAPRTAGASGLGRPRFAASGIHRGGPVAAEVKGVMPSCWVMGREAGLAQRMATGQYRSPDPTLVHGPGHVVRRLSPNNRKLDFDEIARSRRNKLVAAMAAELAAVHAADADTDAIQRDLHRQPEGWLAATAQAVAGWTVEEWHSYR</sequence>
<accession>A0ABS1F709</accession>
<organism evidence="1 2">
    <name type="scientific">Azospirillum endophyticum</name>
    <dbReference type="NCBI Taxonomy" id="2800326"/>
    <lineage>
        <taxon>Bacteria</taxon>
        <taxon>Pseudomonadati</taxon>
        <taxon>Pseudomonadota</taxon>
        <taxon>Alphaproteobacteria</taxon>
        <taxon>Rhodospirillales</taxon>
        <taxon>Azospirillaceae</taxon>
        <taxon>Azospirillum</taxon>
    </lineage>
</organism>
<dbReference type="InterPro" id="IPR018721">
    <property type="entry name" value="DUF2252"/>
</dbReference>
<evidence type="ECO:0000313" key="1">
    <source>
        <dbReference type="EMBL" id="MBK1839178.1"/>
    </source>
</evidence>
<dbReference type="PANTHER" id="PTHR39441:SF1">
    <property type="entry name" value="DUF2252 DOMAIN-CONTAINING PROTEIN"/>
    <property type="match status" value="1"/>
</dbReference>
<name>A0ABS1F709_9PROT</name>
<keyword evidence="2" id="KW-1185">Reference proteome</keyword>
<dbReference type="PANTHER" id="PTHR39441">
    <property type="entry name" value="DUF2252 DOMAIN-CONTAINING PROTEIN"/>
    <property type="match status" value="1"/>
</dbReference>
<dbReference type="EMBL" id="JAENHM010000051">
    <property type="protein sequence ID" value="MBK1839178.1"/>
    <property type="molecule type" value="Genomic_DNA"/>
</dbReference>
<proteinExistence type="predicted"/>
<evidence type="ECO:0000313" key="2">
    <source>
        <dbReference type="Proteomes" id="UP000652760"/>
    </source>
</evidence>
<gene>
    <name evidence="1" type="ORF">JHL17_17340</name>
</gene>